<evidence type="ECO:0000313" key="2">
    <source>
        <dbReference type="EMBL" id="MDA0634555.1"/>
    </source>
</evidence>
<reference evidence="2" key="1">
    <citation type="submission" date="2022-11" db="EMBL/GenBank/DDBJ databases">
        <title>Nonomuraea corallina sp. nov., a new species of the genus Nonomuraea isolated from sea side sediment in Thai sea.</title>
        <authorList>
            <person name="Ngamcharungchit C."/>
            <person name="Matsumoto A."/>
            <person name="Suriyachadkun C."/>
            <person name="Panbangred W."/>
            <person name="Inahashi Y."/>
            <person name="Intra B."/>
        </authorList>
    </citation>
    <scope>NUCLEOTIDE SEQUENCE</scope>
    <source>
        <strain evidence="2">MCN248</strain>
    </source>
</reference>
<keyword evidence="1" id="KW-0472">Membrane</keyword>
<keyword evidence="3" id="KW-1185">Reference proteome</keyword>
<accession>A0ABT4SBM7</accession>
<dbReference type="Proteomes" id="UP001144036">
    <property type="component" value="Unassembled WGS sequence"/>
</dbReference>
<dbReference type="EMBL" id="JAPNNL010000045">
    <property type="protein sequence ID" value="MDA0634555.1"/>
    <property type="molecule type" value="Genomic_DNA"/>
</dbReference>
<keyword evidence="1" id="KW-0812">Transmembrane</keyword>
<organism evidence="2 3">
    <name type="scientific">Nonomuraea corallina</name>
    <dbReference type="NCBI Taxonomy" id="2989783"/>
    <lineage>
        <taxon>Bacteria</taxon>
        <taxon>Bacillati</taxon>
        <taxon>Actinomycetota</taxon>
        <taxon>Actinomycetes</taxon>
        <taxon>Streptosporangiales</taxon>
        <taxon>Streptosporangiaceae</taxon>
        <taxon>Nonomuraea</taxon>
    </lineage>
</organism>
<name>A0ABT4SBM7_9ACTN</name>
<keyword evidence="1" id="KW-1133">Transmembrane helix</keyword>
<feature type="transmembrane region" description="Helical" evidence="1">
    <location>
        <begin position="43"/>
        <end position="66"/>
    </location>
</feature>
<gene>
    <name evidence="2" type="ORF">OUY22_14110</name>
</gene>
<evidence type="ECO:0000256" key="1">
    <source>
        <dbReference type="SAM" id="Phobius"/>
    </source>
</evidence>
<proteinExistence type="predicted"/>
<comment type="caution">
    <text evidence="2">The sequence shown here is derived from an EMBL/GenBank/DDBJ whole genome shotgun (WGS) entry which is preliminary data.</text>
</comment>
<dbReference type="RefSeq" id="WP_270155371.1">
    <property type="nucleotide sequence ID" value="NZ_JAPNNL010000045.1"/>
</dbReference>
<sequence length="237" mass="25702">MTQYTESDLRAVFEEYSAEGPSGPARLQEITRRGRAARLRKRGIAGAVLVGAAAAAVGLVATFGPYGGASTPEPASSMRMTNGVDLPGTVVDMNGDTLELIHSENHSTVGEGIEVIFQPATYNTGYSIRCADPNVWVLVRKGSEASFGRCGDARGDRLDSQYDRQSAGAGWLGHFQHLEVWIFPSDAPVDRKVEDGNGTYDLEMITKSPERLAKVVNQRPSEWTIGVYDNPFHKPQS</sequence>
<evidence type="ECO:0000313" key="3">
    <source>
        <dbReference type="Proteomes" id="UP001144036"/>
    </source>
</evidence>
<protein>
    <submittedName>
        <fullName evidence="2">Uncharacterized protein</fullName>
    </submittedName>
</protein>